<dbReference type="NCBIfam" id="NF003196">
    <property type="entry name" value="PRK04168.1"/>
    <property type="match status" value="1"/>
</dbReference>
<reference evidence="2" key="1">
    <citation type="submission" date="2022-12" db="EMBL/GenBank/DDBJ databases">
        <title>Reference genome sequencing for broad-spectrum identification of bacterial and archaeal isolates by mass spectrometry.</title>
        <authorList>
            <person name="Sekiguchi Y."/>
            <person name="Tourlousse D.M."/>
        </authorList>
    </citation>
    <scope>NUCLEOTIDE SEQUENCE</scope>
    <source>
        <strain evidence="2">ASRB1</strain>
    </source>
</reference>
<dbReference type="Gene3D" id="3.40.190.10">
    <property type="entry name" value="Periplasmic binding protein-like II"/>
    <property type="match status" value="2"/>
</dbReference>
<evidence type="ECO:0000313" key="3">
    <source>
        <dbReference type="Proteomes" id="UP001144372"/>
    </source>
</evidence>
<proteinExistence type="inferred from homology"/>
<gene>
    <name evidence="2" type="ORF">DAMNIGENAA_33640</name>
</gene>
<dbReference type="GO" id="GO:0030973">
    <property type="term" value="F:molybdate ion binding"/>
    <property type="evidence" value="ECO:0007669"/>
    <property type="project" value="TreeGrafter"/>
</dbReference>
<name>A0A9W6FW06_9BACT</name>
<organism evidence="2 3">
    <name type="scientific">Desulforhabdus amnigena</name>
    <dbReference type="NCBI Taxonomy" id="40218"/>
    <lineage>
        <taxon>Bacteria</taxon>
        <taxon>Pseudomonadati</taxon>
        <taxon>Thermodesulfobacteriota</taxon>
        <taxon>Syntrophobacteria</taxon>
        <taxon>Syntrophobacterales</taxon>
        <taxon>Syntrophobacteraceae</taxon>
        <taxon>Desulforhabdus</taxon>
    </lineage>
</organism>
<accession>A0A9W6FW06</accession>
<evidence type="ECO:0000256" key="1">
    <source>
        <dbReference type="ARBA" id="ARBA00009438"/>
    </source>
</evidence>
<dbReference type="EMBL" id="BSDR01000001">
    <property type="protein sequence ID" value="GLI35931.1"/>
    <property type="molecule type" value="Genomic_DNA"/>
</dbReference>
<dbReference type="PANTHER" id="PTHR30632:SF16">
    <property type="entry name" value="MOLYBDATE_TUNGSTATE-BINDING PROTEIN WTPA"/>
    <property type="match status" value="1"/>
</dbReference>
<comment type="caution">
    <text evidence="2">The sequence shown here is derived from an EMBL/GenBank/DDBJ whole genome shotgun (WGS) entry which is preliminary data.</text>
</comment>
<dbReference type="CDD" id="cd13540">
    <property type="entry name" value="PBP2_ModA_WtpA"/>
    <property type="match status" value="1"/>
</dbReference>
<evidence type="ECO:0000313" key="2">
    <source>
        <dbReference type="EMBL" id="GLI35931.1"/>
    </source>
</evidence>
<dbReference type="InterPro" id="IPR022498">
    <property type="entry name" value="ABC_trnspt_W-bd_WtpA"/>
</dbReference>
<dbReference type="NCBIfam" id="TIGR03730">
    <property type="entry name" value="tungstate_WtpA"/>
    <property type="match status" value="1"/>
</dbReference>
<comment type="similarity">
    <text evidence="1">Belongs to the bacterial solute-binding protein 1 family. WtpA subfamily.</text>
</comment>
<sequence>MGMTRHERFPGKAVVLAMFLFAMLAFAFPAGAEPQGRLIVFIAGSLSVPFEKMEKLFEEKYPKVDVLLEAGGSTKMARMISELNKPADIMASADFAVIDKILIPQHADWNVRFATNQLVLCYTDKSKYADQVNADNWYEILGREGVVWGHSDPNLDPCGYRALMVLQLAEKHYKQQGLDDRLLANRPKENIRPKSVELVSLLKTGNMDYAWEYLSVAVQHDLKYIKLPDEINLGNYKYDDFYKQAKVEVSGDEPGKTVTRTGDSCTYGVTIIKNAPNREAALAFVEFMLDPEGGAQILEKLGQPPFVPARVPTKKMKDKLPASLQKLVEIKN</sequence>
<dbReference type="AlphaFoldDB" id="A0A9W6FW06"/>
<keyword evidence="3" id="KW-1185">Reference proteome</keyword>
<dbReference type="RefSeq" id="WP_281796040.1">
    <property type="nucleotide sequence ID" value="NZ_BSDR01000001.1"/>
</dbReference>
<dbReference type="SUPFAM" id="SSF53850">
    <property type="entry name" value="Periplasmic binding protein-like II"/>
    <property type="match status" value="1"/>
</dbReference>
<dbReference type="GO" id="GO:1901359">
    <property type="term" value="F:tungstate binding"/>
    <property type="evidence" value="ECO:0007669"/>
    <property type="project" value="InterPro"/>
</dbReference>
<dbReference type="InterPro" id="IPR050682">
    <property type="entry name" value="ModA/WtpA"/>
</dbReference>
<dbReference type="Proteomes" id="UP001144372">
    <property type="component" value="Unassembled WGS sequence"/>
</dbReference>
<dbReference type="GO" id="GO:0015689">
    <property type="term" value="P:molybdate ion transport"/>
    <property type="evidence" value="ECO:0007669"/>
    <property type="project" value="TreeGrafter"/>
</dbReference>
<dbReference type="Pfam" id="PF13531">
    <property type="entry name" value="SBP_bac_11"/>
    <property type="match status" value="1"/>
</dbReference>
<dbReference type="PANTHER" id="PTHR30632">
    <property type="entry name" value="MOLYBDATE-BINDING PERIPLASMIC PROTEIN"/>
    <property type="match status" value="1"/>
</dbReference>
<protein>
    <submittedName>
        <fullName evidence="2">Tungstate ABC transporter substrate-binding protein WtpA</fullName>
    </submittedName>
</protein>